<dbReference type="GeneID" id="92755709"/>
<dbReference type="EMBL" id="VVXK01000004">
    <property type="protein sequence ID" value="KAA2371159.1"/>
    <property type="molecule type" value="Genomic_DNA"/>
</dbReference>
<comment type="caution">
    <text evidence="1">The sequence shown here is derived from an EMBL/GenBank/DDBJ whole genome shotgun (WGS) entry which is preliminary data.</text>
</comment>
<evidence type="ECO:0000313" key="1">
    <source>
        <dbReference type="EMBL" id="KAA2371159.1"/>
    </source>
</evidence>
<name>A0A5B3GDR5_9BACT</name>
<accession>A0A5B3GDR5</accession>
<protein>
    <submittedName>
        <fullName evidence="1">Helix-turn-helix domain-containing protein</fullName>
    </submittedName>
</protein>
<gene>
    <name evidence="1" type="ORF">F2Y13_04215</name>
</gene>
<organism evidence="1 2">
    <name type="scientific">Alistipes shahii</name>
    <dbReference type="NCBI Taxonomy" id="328814"/>
    <lineage>
        <taxon>Bacteria</taxon>
        <taxon>Pseudomonadati</taxon>
        <taxon>Bacteroidota</taxon>
        <taxon>Bacteroidia</taxon>
        <taxon>Bacteroidales</taxon>
        <taxon>Rikenellaceae</taxon>
        <taxon>Alistipes</taxon>
    </lineage>
</organism>
<dbReference type="AlphaFoldDB" id="A0A5B3GDR5"/>
<dbReference type="RefSeq" id="WP_138265195.1">
    <property type="nucleotide sequence ID" value="NZ_CAUATG010000005.1"/>
</dbReference>
<reference evidence="1 2" key="1">
    <citation type="journal article" date="2019" name="Nat. Med.">
        <title>A library of human gut bacterial isolates paired with longitudinal multiomics data enables mechanistic microbiome research.</title>
        <authorList>
            <person name="Poyet M."/>
            <person name="Groussin M."/>
            <person name="Gibbons S.M."/>
            <person name="Avila-Pacheco J."/>
            <person name="Jiang X."/>
            <person name="Kearney S.M."/>
            <person name="Perrotta A.R."/>
            <person name="Berdy B."/>
            <person name="Zhao S."/>
            <person name="Lieberman T.D."/>
            <person name="Swanson P.K."/>
            <person name="Smith M."/>
            <person name="Roesemann S."/>
            <person name="Alexander J.E."/>
            <person name="Rich S.A."/>
            <person name="Livny J."/>
            <person name="Vlamakis H."/>
            <person name="Clish C."/>
            <person name="Bullock K."/>
            <person name="Deik A."/>
            <person name="Scott J."/>
            <person name="Pierce K.A."/>
            <person name="Xavier R.J."/>
            <person name="Alm E.J."/>
        </authorList>
    </citation>
    <scope>NUCLEOTIDE SEQUENCE [LARGE SCALE GENOMIC DNA]</scope>
    <source>
        <strain evidence="1 2">BIOML-A2</strain>
    </source>
</reference>
<dbReference type="Proteomes" id="UP000323567">
    <property type="component" value="Unassembled WGS sequence"/>
</dbReference>
<proteinExistence type="predicted"/>
<evidence type="ECO:0000313" key="2">
    <source>
        <dbReference type="Proteomes" id="UP000323567"/>
    </source>
</evidence>
<sequence>MKPLKGNPTLRLLRLVLRRFNRLELLIQNNSRPLPDDLIDTPAVRMLTRMSDRTLSRRRSDGTIPYVKHGGKIYYSRSRVLEALRNEPNTTSTNKVKKS</sequence>